<dbReference type="CDD" id="cd20736">
    <property type="entry name" value="PoNe_Nuclease"/>
    <property type="match status" value="1"/>
</dbReference>
<gene>
    <name evidence="3" type="ORF">GCM10007391_33780</name>
</gene>
<dbReference type="HAMAP" id="MF_00048">
    <property type="entry name" value="UPF0102"/>
    <property type="match status" value="1"/>
</dbReference>
<keyword evidence="4" id="KW-1185">Reference proteome</keyword>
<dbReference type="Proteomes" id="UP000631300">
    <property type="component" value="Unassembled WGS sequence"/>
</dbReference>
<evidence type="ECO:0000313" key="4">
    <source>
        <dbReference type="Proteomes" id="UP000631300"/>
    </source>
</evidence>
<dbReference type="EMBL" id="BMXP01000014">
    <property type="protein sequence ID" value="GGW96928.1"/>
    <property type="molecule type" value="Genomic_DNA"/>
</dbReference>
<dbReference type="GO" id="GO:0003676">
    <property type="term" value="F:nucleic acid binding"/>
    <property type="evidence" value="ECO:0007669"/>
    <property type="project" value="InterPro"/>
</dbReference>
<reference evidence="3" key="2">
    <citation type="submission" date="2020-09" db="EMBL/GenBank/DDBJ databases">
        <authorList>
            <person name="Sun Q."/>
            <person name="Kim S."/>
        </authorList>
    </citation>
    <scope>NUCLEOTIDE SEQUENCE</scope>
    <source>
        <strain evidence="3">KCTC 22164</strain>
    </source>
</reference>
<evidence type="ECO:0000313" key="3">
    <source>
        <dbReference type="EMBL" id="GGW96928.1"/>
    </source>
</evidence>
<dbReference type="InterPro" id="IPR011335">
    <property type="entry name" value="Restrct_endonuc-II-like"/>
</dbReference>
<comment type="similarity">
    <text evidence="1 2">Belongs to the UPF0102 family.</text>
</comment>
<comment type="caution">
    <text evidence="3">The sequence shown here is derived from an EMBL/GenBank/DDBJ whole genome shotgun (WGS) entry which is preliminary data.</text>
</comment>
<dbReference type="InterPro" id="IPR011856">
    <property type="entry name" value="tRNA_endonuc-like_dom_sf"/>
</dbReference>
<reference evidence="3" key="1">
    <citation type="journal article" date="2014" name="Int. J. Syst. Evol. Microbiol.">
        <title>Complete genome sequence of Corynebacterium casei LMG S-19264T (=DSM 44701T), isolated from a smear-ripened cheese.</title>
        <authorList>
            <consortium name="US DOE Joint Genome Institute (JGI-PGF)"/>
            <person name="Walter F."/>
            <person name="Albersmeier A."/>
            <person name="Kalinowski J."/>
            <person name="Ruckert C."/>
        </authorList>
    </citation>
    <scope>NUCLEOTIDE SEQUENCE</scope>
    <source>
        <strain evidence="3">KCTC 22164</strain>
    </source>
</reference>
<dbReference type="Gene3D" id="3.40.1350.10">
    <property type="match status" value="1"/>
</dbReference>
<dbReference type="PANTHER" id="PTHR34039:SF1">
    <property type="entry name" value="UPF0102 PROTEIN YRAN"/>
    <property type="match status" value="1"/>
</dbReference>
<protein>
    <recommendedName>
        <fullName evidence="2">UPF0102 protein GCM10007391_33780</fullName>
    </recommendedName>
</protein>
<dbReference type="NCBIfam" id="NF009150">
    <property type="entry name" value="PRK12497.1-3"/>
    <property type="match status" value="1"/>
</dbReference>
<evidence type="ECO:0000256" key="1">
    <source>
        <dbReference type="ARBA" id="ARBA00006738"/>
    </source>
</evidence>
<dbReference type="AlphaFoldDB" id="A0A918N193"/>
<dbReference type="NCBIfam" id="TIGR00252">
    <property type="entry name" value="YraN family protein"/>
    <property type="match status" value="1"/>
</dbReference>
<accession>A0A918N193</accession>
<dbReference type="Pfam" id="PF02021">
    <property type="entry name" value="UPF0102"/>
    <property type="match status" value="1"/>
</dbReference>
<dbReference type="PANTHER" id="PTHR34039">
    <property type="entry name" value="UPF0102 PROTEIN YRAN"/>
    <property type="match status" value="1"/>
</dbReference>
<proteinExistence type="inferred from homology"/>
<evidence type="ECO:0000256" key="2">
    <source>
        <dbReference type="HAMAP-Rule" id="MF_00048"/>
    </source>
</evidence>
<sequence length="114" mass="12764">MSVRQGNAGEDEALRYLEGQGLKLITRNYRTRSGELDLVMQDGDTLVCIEVKCRANADYGNALDYVTAAKQRRLRSAFTHYLVTQGHNPSAVSSRFDVISIQSGILNWLKNVMI</sequence>
<organism evidence="3 4">
    <name type="scientific">Alteromonas halophila</name>
    <dbReference type="NCBI Taxonomy" id="516698"/>
    <lineage>
        <taxon>Bacteria</taxon>
        <taxon>Pseudomonadati</taxon>
        <taxon>Pseudomonadota</taxon>
        <taxon>Gammaproteobacteria</taxon>
        <taxon>Alteromonadales</taxon>
        <taxon>Alteromonadaceae</taxon>
        <taxon>Alteromonas/Salinimonas group</taxon>
        <taxon>Alteromonas</taxon>
    </lineage>
</organism>
<name>A0A918N193_9ALTE</name>
<dbReference type="InterPro" id="IPR003509">
    <property type="entry name" value="UPF0102_YraN-like"/>
</dbReference>
<dbReference type="SUPFAM" id="SSF52980">
    <property type="entry name" value="Restriction endonuclease-like"/>
    <property type="match status" value="1"/>
</dbReference>
<dbReference type="RefSeq" id="WP_189408415.1">
    <property type="nucleotide sequence ID" value="NZ_BMXP01000014.1"/>
</dbReference>